<comment type="caution">
    <text evidence="2">The sequence shown here is derived from an EMBL/GenBank/DDBJ whole genome shotgun (WGS) entry which is preliminary data.</text>
</comment>
<dbReference type="Proteomes" id="UP000290657">
    <property type="component" value="Unassembled WGS sequence"/>
</dbReference>
<name>A0A4Q0XS53_9BACT</name>
<evidence type="ECO:0000256" key="1">
    <source>
        <dbReference type="SAM" id="SignalP"/>
    </source>
</evidence>
<proteinExistence type="predicted"/>
<organism evidence="2 3">
    <name type="scientific">Candidatus Marinarcus aquaticus</name>
    <dbReference type="NCBI Taxonomy" id="2044504"/>
    <lineage>
        <taxon>Bacteria</taxon>
        <taxon>Pseudomonadati</taxon>
        <taxon>Campylobacterota</taxon>
        <taxon>Epsilonproteobacteria</taxon>
        <taxon>Campylobacterales</taxon>
        <taxon>Arcobacteraceae</taxon>
        <taxon>Candidatus Marinarcus</taxon>
    </lineage>
</organism>
<feature type="chain" id="PRO_5020206019" evidence="1">
    <location>
        <begin position="25"/>
        <end position="107"/>
    </location>
</feature>
<accession>A0A4Q0XS53</accession>
<dbReference type="EMBL" id="PDKN01000003">
    <property type="protein sequence ID" value="RXJ57887.1"/>
    <property type="molecule type" value="Genomic_DNA"/>
</dbReference>
<evidence type="ECO:0000313" key="3">
    <source>
        <dbReference type="Proteomes" id="UP000290657"/>
    </source>
</evidence>
<reference evidence="2 3" key="1">
    <citation type="submission" date="2017-10" db="EMBL/GenBank/DDBJ databases">
        <title>Genomics of the genus Arcobacter.</title>
        <authorList>
            <person name="Perez-Cataluna A."/>
            <person name="Figueras M.J."/>
        </authorList>
    </citation>
    <scope>NUCLEOTIDE SEQUENCE [LARGE SCALE GENOMIC DNA]</scope>
    <source>
        <strain evidence="2 3">CECT 8987</strain>
    </source>
</reference>
<dbReference type="OrthoDB" id="5334626at2"/>
<gene>
    <name evidence="2" type="ORF">CRV04_05105</name>
</gene>
<feature type="signal peptide" evidence="1">
    <location>
        <begin position="1"/>
        <end position="24"/>
    </location>
</feature>
<keyword evidence="1" id="KW-0732">Signal</keyword>
<dbReference type="RefSeq" id="WP_128995750.1">
    <property type="nucleotide sequence ID" value="NZ_PDKN01000003.1"/>
</dbReference>
<protein>
    <submittedName>
        <fullName evidence="2">Cytochrome C</fullName>
    </submittedName>
</protein>
<sequence>MSKLLKIVMASSLVLGLAASTASADAVKGQKLFSKKLKKPCGMTGAKFAAKHSQDEWEAIKEAGNFEAEIIKICPAVKEGYIKESWQEDIYDFSYEYANDSGNVPSC</sequence>
<evidence type="ECO:0000313" key="2">
    <source>
        <dbReference type="EMBL" id="RXJ57887.1"/>
    </source>
</evidence>
<keyword evidence="3" id="KW-1185">Reference proteome</keyword>
<dbReference type="AlphaFoldDB" id="A0A4Q0XS53"/>